<sequence>MTTPIQKKKNTLSHSLSPSISRGVTLSRSCPLYHRCYSPAPTKPSPPSPALPWVSPSLSNSQSHSRHSLTRPTNITNCYDGVDGIVDGSPRLSSSKSCMLLENPIILMVIMVDKEGRPVYNVREFEKGFGVAFPAYTVRCL</sequence>
<feature type="compositionally biased region" description="Basic residues" evidence="1">
    <location>
        <begin position="1"/>
        <end position="11"/>
    </location>
</feature>
<evidence type="ECO:0000313" key="3">
    <source>
        <dbReference type="Proteomes" id="UP001459277"/>
    </source>
</evidence>
<accession>A0AAW2CQZ0</accession>
<gene>
    <name evidence="2" type="ORF">SO802_019217</name>
</gene>
<protein>
    <submittedName>
        <fullName evidence="2">Uncharacterized protein</fullName>
    </submittedName>
</protein>
<evidence type="ECO:0000313" key="2">
    <source>
        <dbReference type="EMBL" id="KAK9999614.1"/>
    </source>
</evidence>
<comment type="caution">
    <text evidence="2">The sequence shown here is derived from an EMBL/GenBank/DDBJ whole genome shotgun (WGS) entry which is preliminary data.</text>
</comment>
<evidence type="ECO:0000256" key="1">
    <source>
        <dbReference type="SAM" id="MobiDB-lite"/>
    </source>
</evidence>
<feature type="compositionally biased region" description="Polar residues" evidence="1">
    <location>
        <begin position="12"/>
        <end position="23"/>
    </location>
</feature>
<reference evidence="2 3" key="1">
    <citation type="submission" date="2024-01" db="EMBL/GenBank/DDBJ databases">
        <title>A telomere-to-telomere, gap-free genome of sweet tea (Lithocarpus litseifolius).</title>
        <authorList>
            <person name="Zhou J."/>
        </authorList>
    </citation>
    <scope>NUCLEOTIDE SEQUENCE [LARGE SCALE GENOMIC DNA]</scope>
    <source>
        <strain evidence="2">Zhou-2022a</strain>
        <tissue evidence="2">Leaf</tissue>
    </source>
</reference>
<dbReference type="EMBL" id="JAZDWU010000006">
    <property type="protein sequence ID" value="KAK9999614.1"/>
    <property type="molecule type" value="Genomic_DNA"/>
</dbReference>
<organism evidence="2 3">
    <name type="scientific">Lithocarpus litseifolius</name>
    <dbReference type="NCBI Taxonomy" id="425828"/>
    <lineage>
        <taxon>Eukaryota</taxon>
        <taxon>Viridiplantae</taxon>
        <taxon>Streptophyta</taxon>
        <taxon>Embryophyta</taxon>
        <taxon>Tracheophyta</taxon>
        <taxon>Spermatophyta</taxon>
        <taxon>Magnoliopsida</taxon>
        <taxon>eudicotyledons</taxon>
        <taxon>Gunneridae</taxon>
        <taxon>Pentapetalae</taxon>
        <taxon>rosids</taxon>
        <taxon>fabids</taxon>
        <taxon>Fagales</taxon>
        <taxon>Fagaceae</taxon>
        <taxon>Lithocarpus</taxon>
    </lineage>
</organism>
<feature type="region of interest" description="Disordered" evidence="1">
    <location>
        <begin position="1"/>
        <end position="23"/>
    </location>
</feature>
<keyword evidence="3" id="KW-1185">Reference proteome</keyword>
<feature type="compositionally biased region" description="Pro residues" evidence="1">
    <location>
        <begin position="41"/>
        <end position="50"/>
    </location>
</feature>
<proteinExistence type="predicted"/>
<dbReference type="Proteomes" id="UP001459277">
    <property type="component" value="Unassembled WGS sequence"/>
</dbReference>
<name>A0AAW2CQZ0_9ROSI</name>
<feature type="compositionally biased region" description="Low complexity" evidence="1">
    <location>
        <begin position="51"/>
        <end position="63"/>
    </location>
</feature>
<feature type="region of interest" description="Disordered" evidence="1">
    <location>
        <begin position="40"/>
        <end position="73"/>
    </location>
</feature>
<dbReference type="AlphaFoldDB" id="A0AAW2CQZ0"/>